<evidence type="ECO:0000313" key="3">
    <source>
        <dbReference type="Proteomes" id="UP000701341"/>
    </source>
</evidence>
<sequence length="452" mass="51800">LLLIVDYIFDWARDVYRPAILGELDVLATGDITAPDPDVFSTMSRRISSWVNASTDIQATQASSCGESPDLNYLNIVCQEGVIRDASVIESRYLGLQITENDVDTFLLSFPSAKEANVWLSDTLKCLSGSWRVNAETIDTLENFWTMEPRPTRENFRRDEVFYLNIAIHMFVSEMWEPIRQLTCFSITESALRIIFYRLGHVDVPDFTQHPQVGKNAIETLLGRIMKQSIMENLTAVVSMLCMTSSFHRKSSRSQCKVIVTRSSGVEAGFRVEKSSQLIRSVVSVYESHKIGQREPQDDYLRFSRLQCQQFIQQREAEIAIWPHLPPLGLDQKKKGVLVDGWYQSEEYPKHCLYIVNGSDDLGDLPDLLDRMSRDAPYFKTIQLRSGQWNEDKLCHMNSPVKPKGKWSSKRDSRSFARWIQLLETEQTQRNHRPGDRPSSPMVLSSDEEIGI</sequence>
<organism evidence="2 3">
    <name type="scientific">Penicillium crustosum</name>
    <name type="common">Blue mold fungus</name>
    <dbReference type="NCBI Taxonomy" id="36656"/>
    <lineage>
        <taxon>Eukaryota</taxon>
        <taxon>Fungi</taxon>
        <taxon>Dikarya</taxon>
        <taxon>Ascomycota</taxon>
        <taxon>Pezizomycotina</taxon>
        <taxon>Eurotiomycetes</taxon>
        <taxon>Eurotiomycetidae</taxon>
        <taxon>Eurotiales</taxon>
        <taxon>Aspergillaceae</taxon>
        <taxon>Penicillium</taxon>
    </lineage>
</organism>
<keyword evidence="3" id="KW-1185">Reference proteome</keyword>
<evidence type="ECO:0000313" key="2">
    <source>
        <dbReference type="EMBL" id="KAF7515241.1"/>
    </source>
</evidence>
<feature type="non-terminal residue" evidence="2">
    <location>
        <position position="1"/>
    </location>
</feature>
<proteinExistence type="predicted"/>
<protein>
    <submittedName>
        <fullName evidence="2">Uncharacterized protein</fullName>
    </submittedName>
</protein>
<dbReference type="Proteomes" id="UP000701341">
    <property type="component" value="Unassembled WGS sequence"/>
</dbReference>
<accession>A0A9P5GAW5</accession>
<name>A0A9P5GAW5_PENCR</name>
<evidence type="ECO:0000256" key="1">
    <source>
        <dbReference type="SAM" id="MobiDB-lite"/>
    </source>
</evidence>
<gene>
    <name evidence="2" type="ORF">PCG10_003549</name>
</gene>
<dbReference type="EMBL" id="JAAOZQ010000192">
    <property type="protein sequence ID" value="KAF7515241.1"/>
    <property type="molecule type" value="Genomic_DNA"/>
</dbReference>
<reference evidence="2" key="1">
    <citation type="submission" date="2020-02" db="EMBL/GenBank/DDBJ databases">
        <authorList>
            <person name="Lichtner F.J."/>
        </authorList>
    </citation>
    <scope>NUCLEOTIDE SEQUENCE</scope>
    <source>
        <strain evidence="2">G10</strain>
    </source>
</reference>
<feature type="region of interest" description="Disordered" evidence="1">
    <location>
        <begin position="426"/>
        <end position="452"/>
    </location>
</feature>
<feature type="compositionally biased region" description="Basic and acidic residues" evidence="1">
    <location>
        <begin position="427"/>
        <end position="436"/>
    </location>
</feature>
<dbReference type="AlphaFoldDB" id="A0A9P5GAW5"/>
<comment type="caution">
    <text evidence="2">The sequence shown here is derived from an EMBL/GenBank/DDBJ whole genome shotgun (WGS) entry which is preliminary data.</text>
</comment>